<dbReference type="PROSITE" id="PS00149">
    <property type="entry name" value="SULFATASE_2"/>
    <property type="match status" value="1"/>
</dbReference>
<comment type="caution">
    <text evidence="4">The sequence shown here is derived from an EMBL/GenBank/DDBJ whole genome shotgun (WGS) entry which is preliminary data.</text>
</comment>
<dbReference type="AlphaFoldDB" id="A0A9D2BNX0"/>
<comment type="similarity">
    <text evidence="1">Belongs to the sulfatase family.</text>
</comment>
<dbReference type="SUPFAM" id="SSF53649">
    <property type="entry name" value="Alkaline phosphatase-like"/>
    <property type="match status" value="1"/>
</dbReference>
<evidence type="ECO:0000313" key="4">
    <source>
        <dbReference type="EMBL" id="HIX85002.1"/>
    </source>
</evidence>
<gene>
    <name evidence="4" type="ORF">H9848_00065</name>
</gene>
<evidence type="ECO:0000313" key="5">
    <source>
        <dbReference type="Proteomes" id="UP000823847"/>
    </source>
</evidence>
<dbReference type="Proteomes" id="UP000823847">
    <property type="component" value="Unassembled WGS sequence"/>
</dbReference>
<dbReference type="InterPro" id="IPR024607">
    <property type="entry name" value="Sulfatase_CS"/>
</dbReference>
<protein>
    <submittedName>
        <fullName evidence="4">Sulfatase</fullName>
    </submittedName>
</protein>
<dbReference type="EMBL" id="DXEN01000001">
    <property type="protein sequence ID" value="HIX85002.1"/>
    <property type="molecule type" value="Genomic_DNA"/>
</dbReference>
<sequence>MRLQFPFSIGLTACSLLGGGQSLFAADSSHAEGERPNILFILSDDHTSQAWGIYGGRLAEYARNENIRRLAAEGCVLDNCFCTNSISSPSRASILTGAYSHVNGLYTLSDTLEPTQDNIAKRLRESGYQTALVGKWHLVTQPQGFDYYSVFHDQGEYRDPTMINSTEPWPGNRNLGERVHGFSTDIVTERAIRWMKSADRSRPFLMCCHFKATHEPWDFPERMRHLYDGVVFPEPENLFDWGPETTGRSFRGQPLEELARRWQVASKDPDKWWCRYPELPFSTEGMHRSAARSAAYQKLVRDYLRCGATIDDNIGKLLRALDEMGIADNTIVIYVSDQGYFLGEHGFFDKRMMLEESLRMPFVIRYPREIPAGTRNKDMILNIDFASLLADYAGTRAPERSQGRSFRANLRGETPKDWRKEMYYRYWTQHSNRPAHMGIRNERYKLMFLYGDRLTMTGSENTPTVPAWEFYDLQADPRENHNAYGDPAYQKIIREMKEELLKLRKAYGDEDQGSERMKRIMESYYWE</sequence>
<evidence type="ECO:0000256" key="2">
    <source>
        <dbReference type="ARBA" id="ARBA00022801"/>
    </source>
</evidence>
<dbReference type="Gene3D" id="3.40.720.10">
    <property type="entry name" value="Alkaline Phosphatase, subunit A"/>
    <property type="match status" value="1"/>
</dbReference>
<feature type="domain" description="N-sulphoglucosamine sulphohydrolase C-terminal" evidence="3">
    <location>
        <begin position="343"/>
        <end position="505"/>
    </location>
</feature>
<keyword evidence="2" id="KW-0378">Hydrolase</keyword>
<name>A0A9D2BNX0_9BACT</name>
<reference evidence="4" key="1">
    <citation type="journal article" date="2021" name="PeerJ">
        <title>Extensive microbial diversity within the chicken gut microbiome revealed by metagenomics and culture.</title>
        <authorList>
            <person name="Gilroy R."/>
            <person name="Ravi A."/>
            <person name="Getino M."/>
            <person name="Pursley I."/>
            <person name="Horton D.L."/>
            <person name="Alikhan N.F."/>
            <person name="Baker D."/>
            <person name="Gharbi K."/>
            <person name="Hall N."/>
            <person name="Watson M."/>
            <person name="Adriaenssens E.M."/>
            <person name="Foster-Nyarko E."/>
            <person name="Jarju S."/>
            <person name="Secka A."/>
            <person name="Antonio M."/>
            <person name="Oren A."/>
            <person name="Chaudhuri R.R."/>
            <person name="La Ragione R."/>
            <person name="Hildebrand F."/>
            <person name="Pallen M.J."/>
        </authorList>
    </citation>
    <scope>NUCLEOTIDE SEQUENCE</scope>
    <source>
        <strain evidence="4">ChiHecec2B26-12326</strain>
    </source>
</reference>
<reference evidence="4" key="2">
    <citation type="submission" date="2021-04" db="EMBL/GenBank/DDBJ databases">
        <authorList>
            <person name="Gilroy R."/>
        </authorList>
    </citation>
    <scope>NUCLEOTIDE SEQUENCE</scope>
    <source>
        <strain evidence="4">ChiHecec2B26-12326</strain>
    </source>
</reference>
<dbReference type="PANTHER" id="PTHR43108">
    <property type="entry name" value="N-ACETYLGLUCOSAMINE-6-SULFATASE FAMILY MEMBER"/>
    <property type="match status" value="1"/>
</dbReference>
<dbReference type="Pfam" id="PF16347">
    <property type="entry name" value="SGSH_C"/>
    <property type="match status" value="1"/>
</dbReference>
<dbReference type="InterPro" id="IPR032506">
    <property type="entry name" value="SGSH_C"/>
</dbReference>
<dbReference type="PROSITE" id="PS00523">
    <property type="entry name" value="SULFATASE_1"/>
    <property type="match status" value="1"/>
</dbReference>
<accession>A0A9D2BNX0</accession>
<dbReference type="CDD" id="cd16031">
    <property type="entry name" value="G6S_like"/>
    <property type="match status" value="1"/>
</dbReference>
<evidence type="ECO:0000259" key="3">
    <source>
        <dbReference type="Pfam" id="PF16347"/>
    </source>
</evidence>
<evidence type="ECO:0000256" key="1">
    <source>
        <dbReference type="ARBA" id="ARBA00008779"/>
    </source>
</evidence>
<dbReference type="PANTHER" id="PTHR43108:SF6">
    <property type="entry name" value="N-SULPHOGLUCOSAMINE SULPHOHYDROLASE"/>
    <property type="match status" value="1"/>
</dbReference>
<organism evidence="4 5">
    <name type="scientific">Candidatus Parabacteroides intestinigallinarum</name>
    <dbReference type="NCBI Taxonomy" id="2838722"/>
    <lineage>
        <taxon>Bacteria</taxon>
        <taxon>Pseudomonadati</taxon>
        <taxon>Bacteroidota</taxon>
        <taxon>Bacteroidia</taxon>
        <taxon>Bacteroidales</taxon>
        <taxon>Tannerellaceae</taxon>
        <taxon>Parabacteroides</taxon>
    </lineage>
</organism>
<dbReference type="InterPro" id="IPR017850">
    <property type="entry name" value="Alkaline_phosphatase_core_sf"/>
</dbReference>
<proteinExistence type="inferred from homology"/>
<dbReference type="GO" id="GO:0016787">
    <property type="term" value="F:hydrolase activity"/>
    <property type="evidence" value="ECO:0007669"/>
    <property type="project" value="UniProtKB-KW"/>
</dbReference>